<gene>
    <name evidence="3" type="ORF">D9756_004157</name>
</gene>
<feature type="compositionally biased region" description="Basic and acidic residues" evidence="1">
    <location>
        <begin position="48"/>
        <end position="67"/>
    </location>
</feature>
<feature type="compositionally biased region" description="Low complexity" evidence="1">
    <location>
        <begin position="205"/>
        <end position="226"/>
    </location>
</feature>
<feature type="signal peptide" evidence="2">
    <location>
        <begin position="1"/>
        <end position="23"/>
    </location>
</feature>
<dbReference type="AlphaFoldDB" id="A0A8H5G0X1"/>
<evidence type="ECO:0000313" key="4">
    <source>
        <dbReference type="Proteomes" id="UP000559027"/>
    </source>
</evidence>
<organism evidence="3 4">
    <name type="scientific">Leucocoprinus leucothites</name>
    <dbReference type="NCBI Taxonomy" id="201217"/>
    <lineage>
        <taxon>Eukaryota</taxon>
        <taxon>Fungi</taxon>
        <taxon>Dikarya</taxon>
        <taxon>Basidiomycota</taxon>
        <taxon>Agaricomycotina</taxon>
        <taxon>Agaricomycetes</taxon>
        <taxon>Agaricomycetidae</taxon>
        <taxon>Agaricales</taxon>
        <taxon>Agaricineae</taxon>
        <taxon>Agaricaceae</taxon>
        <taxon>Leucocoprinus</taxon>
    </lineage>
</organism>
<name>A0A8H5G0X1_9AGAR</name>
<comment type="caution">
    <text evidence="3">The sequence shown here is derived from an EMBL/GenBank/DDBJ whole genome shotgun (WGS) entry which is preliminary data.</text>
</comment>
<proteinExistence type="predicted"/>
<feature type="region of interest" description="Disordered" evidence="1">
    <location>
        <begin position="48"/>
        <end position="80"/>
    </location>
</feature>
<evidence type="ECO:0000313" key="3">
    <source>
        <dbReference type="EMBL" id="KAF5356263.1"/>
    </source>
</evidence>
<keyword evidence="2" id="KW-0732">Signal</keyword>
<sequence>MVMFTRLSTCILALAAFAHLLDGLGFSSVSGSGSSIGVFVGAAPTLERRHEGGEHGGQDARKFKFAREDDETPTDEESTETLGKLLNDYDLLRAAVPATTDGSDLQSALIEEINHKKEIIFQKFGQIVPEDGAPDSTPPATTVSSADGSVMTIYPIPSGSGIIIAQDGQNTTVSLGNEQLPATPTAEPTPTSTSTVVTVSTSTASPTVAGTSAGTTATTASVSPSTKHNDAGILRPFDILPTTIATKSLLIVAGATAFGAWTVL</sequence>
<dbReference type="EMBL" id="JAACJO010000007">
    <property type="protein sequence ID" value="KAF5356263.1"/>
    <property type="molecule type" value="Genomic_DNA"/>
</dbReference>
<protein>
    <submittedName>
        <fullName evidence="3">Uncharacterized protein</fullName>
    </submittedName>
</protein>
<feature type="region of interest" description="Disordered" evidence="1">
    <location>
        <begin position="205"/>
        <end position="227"/>
    </location>
</feature>
<feature type="compositionally biased region" description="Acidic residues" evidence="1">
    <location>
        <begin position="68"/>
        <end position="79"/>
    </location>
</feature>
<evidence type="ECO:0000256" key="1">
    <source>
        <dbReference type="SAM" id="MobiDB-lite"/>
    </source>
</evidence>
<dbReference type="OrthoDB" id="3062883at2759"/>
<keyword evidence="4" id="KW-1185">Reference proteome</keyword>
<reference evidence="3 4" key="1">
    <citation type="journal article" date="2020" name="ISME J.">
        <title>Uncovering the hidden diversity of litter-decomposition mechanisms in mushroom-forming fungi.</title>
        <authorList>
            <person name="Floudas D."/>
            <person name="Bentzer J."/>
            <person name="Ahren D."/>
            <person name="Johansson T."/>
            <person name="Persson P."/>
            <person name="Tunlid A."/>
        </authorList>
    </citation>
    <scope>NUCLEOTIDE SEQUENCE [LARGE SCALE GENOMIC DNA]</scope>
    <source>
        <strain evidence="3 4">CBS 146.42</strain>
    </source>
</reference>
<feature type="chain" id="PRO_5034937868" evidence="2">
    <location>
        <begin position="24"/>
        <end position="264"/>
    </location>
</feature>
<dbReference type="Proteomes" id="UP000559027">
    <property type="component" value="Unassembled WGS sequence"/>
</dbReference>
<accession>A0A8H5G0X1</accession>
<evidence type="ECO:0000256" key="2">
    <source>
        <dbReference type="SAM" id="SignalP"/>
    </source>
</evidence>